<dbReference type="InterPro" id="IPR000717">
    <property type="entry name" value="PCI_dom"/>
</dbReference>
<dbReference type="Pfam" id="PF01399">
    <property type="entry name" value="PCI"/>
    <property type="match status" value="1"/>
</dbReference>
<dbReference type="SMART" id="SM00753">
    <property type="entry name" value="PAM"/>
    <property type="match status" value="1"/>
</dbReference>
<dbReference type="VEuPathDB" id="FungiDB:GW608_I03575"/>
<dbReference type="PROSITE" id="PS50250">
    <property type="entry name" value="PCI"/>
    <property type="match status" value="1"/>
</dbReference>
<dbReference type="VEuPathDB" id="FungiDB:GWK60_I03575"/>
<dbReference type="GO" id="GO:0003723">
    <property type="term" value="F:RNA binding"/>
    <property type="evidence" value="ECO:0007669"/>
    <property type="project" value="EnsemblFungi"/>
</dbReference>
<accession>A0A0W0CZY7</accession>
<dbReference type="GO" id="GO:0006283">
    <property type="term" value="P:transcription-coupled nucleotide-excision repair"/>
    <property type="evidence" value="ECO:0007669"/>
    <property type="project" value="EnsemblFungi"/>
</dbReference>
<dbReference type="VEuPathDB" id="FungiDB:CAGL0I08063g"/>
<evidence type="ECO:0000313" key="1">
    <source>
        <dbReference type="EMBL" id="KTB05158.1"/>
    </source>
</evidence>
<dbReference type="GO" id="GO:0003690">
    <property type="term" value="F:double-stranded DNA binding"/>
    <property type="evidence" value="ECO:0007669"/>
    <property type="project" value="EnsemblFungi"/>
</dbReference>
<name>A0A0W0CZY7_CANGB</name>
<dbReference type="GO" id="GO:0070390">
    <property type="term" value="C:transcription export complex 2"/>
    <property type="evidence" value="ECO:0007669"/>
    <property type="project" value="EnsemblFungi"/>
</dbReference>
<dbReference type="PANTHER" id="PTHR12732">
    <property type="entry name" value="UNCHARACTERIZED PROTEASOME COMPONENT REGION PCI-CONTAINING"/>
    <property type="match status" value="1"/>
</dbReference>
<sequence length="467" mass="53969">MVNGYSLLDLVRDIGNGHLGVLSINIEKNGVRIAALQNDLQGQDDKMIDRLVDGSKIIMPGQDPTRRWTRLNIMVVSFLKFCRDVDPWSLWTSSDLIFEHYSNLNNALLDDSYPVDALTELFLSETEYVTKLAIKLDANNLDLGTKQSLFLSYISSIISKLFNSIKPPRDGANSTIPNKQLILLNIINKLNNIYFRINSPQLCSNIFKNFKPKSMFESFKRYPIHEQIEFRYLLGRYYVINFRMTNAFVQLDTAFRMLCQYMEQCPHTATREILQRNLKRILKYLIPVGITIGKKPHFQAVRGIDLDLAKSYIELSRNVNSGNFKQVNFWLASNEDELKSQNLLLPLLQKLPILVFRNLFRKVVIEYVLSAQNNKISYDLLMRALQVSIGSDQLALPPMFKVIHRPEDVENILVTLINLGFLRGNCFPALRLCVVKKTTDINDIFPEMTERIVKMFPLNNEDNWFDI</sequence>
<dbReference type="OrthoDB" id="5404651at2759"/>
<dbReference type="AlphaFoldDB" id="A0A0W0CZY7"/>
<comment type="caution">
    <text evidence="1">The sequence shown here is derived from an EMBL/GenBank/DDBJ whole genome shotgun (WGS) entry which is preliminary data.</text>
</comment>
<dbReference type="GO" id="GO:0071028">
    <property type="term" value="P:nuclear mRNA surveillance"/>
    <property type="evidence" value="ECO:0007669"/>
    <property type="project" value="EnsemblFungi"/>
</dbReference>
<dbReference type="GO" id="GO:0005635">
    <property type="term" value="C:nuclear envelope"/>
    <property type="evidence" value="ECO:0007669"/>
    <property type="project" value="EnsemblFungi"/>
</dbReference>
<dbReference type="VEuPathDB" id="FungiDB:B1J91_I08063g"/>
<dbReference type="GO" id="GO:0006368">
    <property type="term" value="P:transcription elongation by RNA polymerase II"/>
    <property type="evidence" value="ECO:0007669"/>
    <property type="project" value="EnsemblFungi"/>
</dbReference>
<protein>
    <submittedName>
        <fullName evidence="1">Nuclear mRNA export protein THP1</fullName>
    </submittedName>
</protein>
<gene>
    <name evidence="1" type="ORF">AO440_002684</name>
</gene>
<proteinExistence type="predicted"/>
<dbReference type="PANTHER" id="PTHR12732:SF8">
    <property type="entry name" value="NUCLEAR MRNA EXPORT PROTEIN THP1"/>
    <property type="match status" value="1"/>
</dbReference>
<dbReference type="VEuPathDB" id="FungiDB:GVI51_I07931"/>
<evidence type="ECO:0000313" key="2">
    <source>
        <dbReference type="Proteomes" id="UP000054886"/>
    </source>
</evidence>
<dbReference type="GO" id="GO:0031124">
    <property type="term" value="P:mRNA 3'-end processing"/>
    <property type="evidence" value="ECO:0007669"/>
    <property type="project" value="EnsemblFungi"/>
</dbReference>
<reference evidence="1 2" key="1">
    <citation type="submission" date="2015-10" db="EMBL/GenBank/DDBJ databases">
        <title>Draft genomes sequences of Candida glabrata isolates 1A, 1B, 2A, 2B, 3A and 3B.</title>
        <authorList>
            <person name="Haavelsrud O.E."/>
            <person name="Gaustad P."/>
        </authorList>
    </citation>
    <scope>NUCLEOTIDE SEQUENCE [LARGE SCALE GENOMIC DNA]</scope>
    <source>
        <strain evidence="1">910700640</strain>
    </source>
</reference>
<dbReference type="EMBL" id="LLZZ01000114">
    <property type="protein sequence ID" value="KTB05158.1"/>
    <property type="molecule type" value="Genomic_DNA"/>
</dbReference>
<dbReference type="InterPro" id="IPR045114">
    <property type="entry name" value="Csn12-like"/>
</dbReference>
<dbReference type="GO" id="GO:0016973">
    <property type="term" value="P:poly(A)+ mRNA export from nucleus"/>
    <property type="evidence" value="ECO:0007669"/>
    <property type="project" value="TreeGrafter"/>
</dbReference>
<dbReference type="GO" id="GO:0000973">
    <property type="term" value="P:post-transcriptional tethering of RNA polymerase II gene DNA at nuclear periphery"/>
    <property type="evidence" value="ECO:0007669"/>
    <property type="project" value="EnsemblFungi"/>
</dbReference>
<dbReference type="Proteomes" id="UP000054886">
    <property type="component" value="Unassembled WGS sequence"/>
</dbReference>
<organism evidence="1 2">
    <name type="scientific">Candida glabrata</name>
    <name type="common">Yeast</name>
    <name type="synonym">Torulopsis glabrata</name>
    <dbReference type="NCBI Taxonomy" id="5478"/>
    <lineage>
        <taxon>Eukaryota</taxon>
        <taxon>Fungi</taxon>
        <taxon>Dikarya</taxon>
        <taxon>Ascomycota</taxon>
        <taxon>Saccharomycotina</taxon>
        <taxon>Saccharomycetes</taxon>
        <taxon>Saccharomycetales</taxon>
        <taxon>Saccharomycetaceae</taxon>
        <taxon>Nakaseomyces</taxon>
    </lineage>
</organism>